<evidence type="ECO:0000256" key="4">
    <source>
        <dbReference type="ARBA" id="ARBA00022519"/>
    </source>
</evidence>
<feature type="transmembrane region" description="Helical" evidence="9">
    <location>
        <begin position="54"/>
        <end position="72"/>
    </location>
</feature>
<dbReference type="OrthoDB" id="9794346at2"/>
<dbReference type="Pfam" id="PF04290">
    <property type="entry name" value="DctQ"/>
    <property type="match status" value="1"/>
</dbReference>
<keyword evidence="3" id="KW-1003">Cell membrane</keyword>
<comment type="subcellular location">
    <subcellularLocation>
        <location evidence="1 9">Cell inner membrane</location>
        <topology evidence="1 9">Multi-pass membrane protein</topology>
    </subcellularLocation>
</comment>
<reference evidence="11 12" key="1">
    <citation type="journal article" date="2012" name="Genet. Mol. Biol.">
        <title>Analysis of 16S rRNA and mxaF genes revealing insights into Methylobacterium niche-specific plant association.</title>
        <authorList>
            <person name="Dourado M.N."/>
            <person name="Andreote F.D."/>
            <person name="Dini-Andreote F."/>
            <person name="Conti R."/>
            <person name="Araujo J.M."/>
            <person name="Araujo W.L."/>
        </authorList>
    </citation>
    <scope>NUCLEOTIDE SEQUENCE [LARGE SCALE GENOMIC DNA]</scope>
    <source>
        <strain evidence="11 12">SR1.6/6</strain>
    </source>
</reference>
<evidence type="ECO:0000256" key="6">
    <source>
        <dbReference type="ARBA" id="ARBA00022989"/>
    </source>
</evidence>
<evidence type="ECO:0000256" key="2">
    <source>
        <dbReference type="ARBA" id="ARBA00022448"/>
    </source>
</evidence>
<dbReference type="PANTHER" id="PTHR35011">
    <property type="entry name" value="2,3-DIKETO-L-GULONATE TRAP TRANSPORTER SMALL PERMEASE PROTEIN YIAM"/>
    <property type="match status" value="1"/>
</dbReference>
<feature type="domain" description="Tripartite ATP-independent periplasmic transporters DctQ component" evidence="10">
    <location>
        <begin position="29"/>
        <end position="156"/>
    </location>
</feature>
<keyword evidence="2 9" id="KW-0813">Transport</keyword>
<comment type="similarity">
    <text evidence="8 9">Belongs to the TRAP transporter small permease family.</text>
</comment>
<organism evidence="11 12">
    <name type="scientific">Methylobacterium mesophilicum SR1.6/6</name>
    <dbReference type="NCBI Taxonomy" id="908290"/>
    <lineage>
        <taxon>Bacteria</taxon>
        <taxon>Pseudomonadati</taxon>
        <taxon>Pseudomonadota</taxon>
        <taxon>Alphaproteobacteria</taxon>
        <taxon>Hyphomicrobiales</taxon>
        <taxon>Methylobacteriaceae</taxon>
        <taxon>Methylobacterium</taxon>
    </lineage>
</organism>
<dbReference type="InterPro" id="IPR007387">
    <property type="entry name" value="TRAP_DctQ"/>
</dbReference>
<evidence type="ECO:0000259" key="10">
    <source>
        <dbReference type="Pfam" id="PF04290"/>
    </source>
</evidence>
<dbReference type="KEGG" id="mmes:MMSR116_27175"/>
<evidence type="ECO:0000313" key="11">
    <source>
        <dbReference type="EMBL" id="QGY05168.1"/>
    </source>
</evidence>
<dbReference type="EMBL" id="CP043538">
    <property type="protein sequence ID" value="QGY05168.1"/>
    <property type="molecule type" value="Genomic_DNA"/>
</dbReference>
<evidence type="ECO:0000256" key="5">
    <source>
        <dbReference type="ARBA" id="ARBA00022692"/>
    </source>
</evidence>
<dbReference type="AlphaFoldDB" id="A0A6B9FWD1"/>
<sequence>MTLLASLDRALRVIETVASYLAALALFAIMWIVGIDVAMRYLFNRPFGWSYDFISLYVIVALFFLALSPTFAANGHINVDLLHHALPRKGRRICEVLICTLSAGFFGLLTETSAARTWEAYQAGDVLAGSYSWPTWASLIFVPLGAGLLTLRLAVSGLCHLATLAGGREVIPLPAIAGSSEAVAQRGFE</sequence>
<dbReference type="InterPro" id="IPR055348">
    <property type="entry name" value="DctQ"/>
</dbReference>
<feature type="transmembrane region" description="Helical" evidence="9">
    <location>
        <begin position="93"/>
        <end position="115"/>
    </location>
</feature>
<dbReference type="PANTHER" id="PTHR35011:SF10">
    <property type="entry name" value="TRAP TRANSPORTER SMALL PERMEASE PROTEIN"/>
    <property type="match status" value="1"/>
</dbReference>
<reference evidence="11 12" key="2">
    <citation type="journal article" date="2013" name="Genome Announc.">
        <title>Draft Genome Sequence of Methylobacterium mesophilicum Strain SR1.6/6, Isolated from Citrus sinensis.</title>
        <authorList>
            <person name="Marinho Almeida D."/>
            <person name="Dini-Andreote F."/>
            <person name="Camargo Neves A.A."/>
            <person name="Juca Ramos R.T."/>
            <person name="Andreote F.D."/>
            <person name="Carneiro A.R."/>
            <person name="Oliveira de Souza Lima A."/>
            <person name="Caracciolo Gomes de Sa P.H."/>
            <person name="Ribeiro Barbosa M.S."/>
            <person name="Araujo W.L."/>
            <person name="Silva A."/>
        </authorList>
    </citation>
    <scope>NUCLEOTIDE SEQUENCE [LARGE SCALE GENOMIC DNA]</scope>
    <source>
        <strain evidence="11 12">SR1.6/6</strain>
    </source>
</reference>
<gene>
    <name evidence="11" type="ORF">MMSR116_27175</name>
</gene>
<dbReference type="GO" id="GO:0022857">
    <property type="term" value="F:transmembrane transporter activity"/>
    <property type="evidence" value="ECO:0007669"/>
    <property type="project" value="UniProtKB-UniRule"/>
</dbReference>
<feature type="transmembrane region" description="Helical" evidence="9">
    <location>
        <begin position="135"/>
        <end position="155"/>
    </location>
</feature>
<dbReference type="RefSeq" id="WP_010683952.1">
    <property type="nucleotide sequence ID" value="NZ_CP043538.1"/>
</dbReference>
<proteinExistence type="inferred from homology"/>
<dbReference type="Proteomes" id="UP000012488">
    <property type="component" value="Chromosome"/>
</dbReference>
<keyword evidence="4 9" id="KW-0997">Cell inner membrane</keyword>
<comment type="subunit">
    <text evidence="9">The complex comprises the extracytoplasmic solute receptor protein and the two transmembrane proteins.</text>
</comment>
<evidence type="ECO:0000256" key="9">
    <source>
        <dbReference type="RuleBase" id="RU369079"/>
    </source>
</evidence>
<keyword evidence="5 9" id="KW-0812">Transmembrane</keyword>
<keyword evidence="7 9" id="KW-0472">Membrane</keyword>
<name>A0A6B9FWD1_9HYPH</name>
<evidence type="ECO:0000256" key="8">
    <source>
        <dbReference type="ARBA" id="ARBA00038436"/>
    </source>
</evidence>
<comment type="function">
    <text evidence="9">Part of the tripartite ATP-independent periplasmic (TRAP) transport system.</text>
</comment>
<evidence type="ECO:0000256" key="7">
    <source>
        <dbReference type="ARBA" id="ARBA00023136"/>
    </source>
</evidence>
<evidence type="ECO:0000256" key="3">
    <source>
        <dbReference type="ARBA" id="ARBA00022475"/>
    </source>
</evidence>
<dbReference type="GO" id="GO:0005886">
    <property type="term" value="C:plasma membrane"/>
    <property type="evidence" value="ECO:0007669"/>
    <property type="project" value="UniProtKB-SubCell"/>
</dbReference>
<accession>A0A6B9FWD1</accession>
<dbReference type="GO" id="GO:0015740">
    <property type="term" value="P:C4-dicarboxylate transport"/>
    <property type="evidence" value="ECO:0007669"/>
    <property type="project" value="TreeGrafter"/>
</dbReference>
<evidence type="ECO:0000256" key="1">
    <source>
        <dbReference type="ARBA" id="ARBA00004429"/>
    </source>
</evidence>
<evidence type="ECO:0000313" key="12">
    <source>
        <dbReference type="Proteomes" id="UP000012488"/>
    </source>
</evidence>
<feature type="transmembrane region" description="Helical" evidence="9">
    <location>
        <begin position="20"/>
        <end position="42"/>
    </location>
</feature>
<keyword evidence="6 9" id="KW-1133">Transmembrane helix</keyword>
<protein>
    <recommendedName>
        <fullName evidence="9">TRAP transporter small permease protein</fullName>
    </recommendedName>
</protein>